<protein>
    <submittedName>
        <fullName evidence="2">Class II glutamine amidotransferase</fullName>
    </submittedName>
</protein>
<dbReference type="Gene3D" id="3.60.20.10">
    <property type="entry name" value="Glutamine Phosphoribosylpyrophosphate, subunit 1, domain 1"/>
    <property type="match status" value="1"/>
</dbReference>
<dbReference type="Pfam" id="PF13230">
    <property type="entry name" value="GATase_4"/>
    <property type="match status" value="1"/>
</dbReference>
<name>A0A9Y1BKJ0_9ARCH</name>
<dbReference type="PANTHER" id="PTHR42824:SF1">
    <property type="entry name" value="GLUTAMINE AMIDOTRANSFERASE YAFJ-RELATED"/>
    <property type="match status" value="1"/>
</dbReference>
<accession>A0A9Y1BKJ0</accession>
<gene>
    <name evidence="2" type="ORF">K9W45_11960</name>
</gene>
<dbReference type="AlphaFoldDB" id="A0A9Y1BKJ0"/>
<organism evidence="2">
    <name type="scientific">Candidatus Heimdallarchaeum aukensis</name>
    <dbReference type="NCBI Taxonomy" id="2876573"/>
    <lineage>
        <taxon>Archaea</taxon>
        <taxon>Promethearchaeati</taxon>
        <taxon>Candidatus Heimdallarchaeota</taxon>
        <taxon>Candidatus Heimdallarchaeia (ex Rinke et al. 2021) (nom. nud.)</taxon>
        <taxon>Candidatus Heimdallarchaeales</taxon>
        <taxon>Candidatus Heimdallarchaeaceae</taxon>
        <taxon>Candidatus Heimdallarchaeum</taxon>
    </lineage>
</organism>
<reference evidence="2" key="1">
    <citation type="journal article" date="2022" name="Nat. Microbiol.">
        <title>Unique mobile elements and scalable gene flow at the prokaryote-eukaryote boundary revealed by circularized Asgard archaea genomes.</title>
        <authorList>
            <person name="Wu F."/>
            <person name="Speth D.R."/>
            <person name="Philosof A."/>
            <person name="Cremiere A."/>
            <person name="Narayanan A."/>
            <person name="Barco R.A."/>
            <person name="Connon S.A."/>
            <person name="Amend J.P."/>
            <person name="Antoshechkin I.A."/>
            <person name="Orphan V.J."/>
        </authorList>
    </citation>
    <scope>NUCLEOTIDE SEQUENCE</scope>
    <source>
        <strain evidence="2">PM71</strain>
    </source>
</reference>
<dbReference type="InterPro" id="IPR029055">
    <property type="entry name" value="Ntn_hydrolases_N"/>
</dbReference>
<dbReference type="PANTHER" id="PTHR42824">
    <property type="entry name" value="GLUTAMINE AMIDOTRANSFERASE"/>
    <property type="match status" value="1"/>
</dbReference>
<keyword evidence="1 2" id="KW-0315">Glutamine amidotransferase</keyword>
<evidence type="ECO:0000256" key="1">
    <source>
        <dbReference type="ARBA" id="ARBA00022962"/>
    </source>
</evidence>
<sequence>MELLGINSLPSIEISLKRKERIKESKSQLVLGYHDEKWNIITSTDRREEIENLKTYKGTTVISSLVNKGKIVSEDTLRKQLFQKYWFFSMKGDVNIIKLVDDIYNRSFPIFLENFVPNSDSEEELIFSIILEGISKIRYNIHEEKIALKLKEILSWIEPYGKICFLLSDGNSMFAYRSAPALYYNQVEKPLFSSISVSLDMYELNLHTKNLKKLVLISSSPKERENWSLMERGKVYCFCGGEDISNKEKVYWR</sequence>
<dbReference type="EMBL" id="CP084166">
    <property type="protein sequence ID" value="UJG40537.1"/>
    <property type="molecule type" value="Genomic_DNA"/>
</dbReference>
<dbReference type="InterPro" id="IPR026869">
    <property type="entry name" value="EgtC-like"/>
</dbReference>
<evidence type="ECO:0000313" key="2">
    <source>
        <dbReference type="EMBL" id="UJG40537.1"/>
    </source>
</evidence>
<dbReference type="Proteomes" id="UP001201020">
    <property type="component" value="Chromosome"/>
</dbReference>
<proteinExistence type="predicted"/>